<keyword evidence="3" id="KW-0408">Iron</keyword>
<evidence type="ECO:0000313" key="5">
    <source>
        <dbReference type="RefSeq" id="XP_008707878.1"/>
    </source>
</evidence>
<keyword evidence="2" id="KW-0479">Metal-binding</keyword>
<proteinExistence type="predicted"/>
<accession>A0A384DLJ7</accession>
<keyword evidence="1" id="KW-0349">Heme</keyword>
<organism evidence="4 5">
    <name type="scientific">Ursus maritimus</name>
    <name type="common">Polar bear</name>
    <name type="synonym">Thalarctos maritimus</name>
    <dbReference type="NCBI Taxonomy" id="29073"/>
    <lineage>
        <taxon>Eukaryota</taxon>
        <taxon>Metazoa</taxon>
        <taxon>Chordata</taxon>
        <taxon>Craniata</taxon>
        <taxon>Vertebrata</taxon>
        <taxon>Euteleostomi</taxon>
        <taxon>Mammalia</taxon>
        <taxon>Eutheria</taxon>
        <taxon>Laurasiatheria</taxon>
        <taxon>Carnivora</taxon>
        <taxon>Caniformia</taxon>
        <taxon>Ursidae</taxon>
        <taxon>Ursus</taxon>
    </lineage>
</organism>
<evidence type="ECO:0000313" key="4">
    <source>
        <dbReference type="Proteomes" id="UP000261680"/>
    </source>
</evidence>
<evidence type="ECO:0000256" key="1">
    <source>
        <dbReference type="ARBA" id="ARBA00022617"/>
    </source>
</evidence>
<dbReference type="OrthoDB" id="9746095at2759"/>
<dbReference type="GO" id="GO:0046872">
    <property type="term" value="F:metal ion binding"/>
    <property type="evidence" value="ECO:0007669"/>
    <property type="project" value="UniProtKB-KW"/>
</dbReference>
<dbReference type="GO" id="GO:0019825">
    <property type="term" value="F:oxygen binding"/>
    <property type="evidence" value="ECO:0007669"/>
    <property type="project" value="InterPro"/>
</dbReference>
<dbReference type="RefSeq" id="XP_008707878.1">
    <property type="nucleotide sequence ID" value="XM_008709656.1"/>
</dbReference>
<evidence type="ECO:0000256" key="3">
    <source>
        <dbReference type="ARBA" id="ARBA00023004"/>
    </source>
</evidence>
<dbReference type="GeneID" id="103680120"/>
<gene>
    <name evidence="5" type="primary">LOC103680120</name>
</gene>
<dbReference type="InterPro" id="IPR009050">
    <property type="entry name" value="Globin-like_sf"/>
</dbReference>
<dbReference type="SMR" id="A0A384DLJ7"/>
<dbReference type="KEGG" id="umr:103680120"/>
<dbReference type="Gene3D" id="1.10.490.10">
    <property type="entry name" value="Globins"/>
    <property type="match status" value="1"/>
</dbReference>
<dbReference type="AlphaFoldDB" id="A0A384DLJ7"/>
<reference evidence="5" key="1">
    <citation type="submission" date="2025-08" db="UniProtKB">
        <authorList>
            <consortium name="RefSeq"/>
        </authorList>
    </citation>
    <scope>IDENTIFICATION</scope>
    <source>
        <tissue evidence="5">Whole blood</tissue>
    </source>
</reference>
<dbReference type="Proteomes" id="UP000261680">
    <property type="component" value="Unplaced"/>
</dbReference>
<keyword evidence="4" id="KW-1185">Reference proteome</keyword>
<dbReference type="SUPFAM" id="SSF46458">
    <property type="entry name" value="Globin-like"/>
    <property type="match status" value="1"/>
</dbReference>
<dbReference type="GO" id="GO:0020037">
    <property type="term" value="F:heme binding"/>
    <property type="evidence" value="ECO:0007669"/>
    <property type="project" value="InterPro"/>
</dbReference>
<name>A0A384DLJ7_URSMA</name>
<evidence type="ECO:0000256" key="2">
    <source>
        <dbReference type="ARBA" id="ARBA00022723"/>
    </source>
</evidence>
<dbReference type="InterPro" id="IPR012292">
    <property type="entry name" value="Globin/Proto"/>
</dbReference>
<sequence>MVHATAEEKDIFASPWGKVHVEEVGQTRSWEHLLCLFHHEKLQGKFRGKVLTSFREATRNLDDLRATFVRLSGLPWDMLQVDPGTFRVNPGDAQILLL</sequence>
<protein>
    <submittedName>
        <fullName evidence="5">Hemoglobin subunit epsilon-like</fullName>
    </submittedName>
</protein>